<evidence type="ECO:0000256" key="1">
    <source>
        <dbReference type="SAM" id="MobiDB-lite"/>
    </source>
</evidence>
<evidence type="ECO:0008006" key="5">
    <source>
        <dbReference type="Google" id="ProtNLM"/>
    </source>
</evidence>
<reference evidence="3" key="1">
    <citation type="submission" date="2022-07" db="EMBL/GenBank/DDBJ databases">
        <title>Phylogenomic reconstructions and comparative analyses of Kickxellomycotina fungi.</title>
        <authorList>
            <person name="Reynolds N.K."/>
            <person name="Stajich J.E."/>
            <person name="Barry K."/>
            <person name="Grigoriev I.V."/>
            <person name="Crous P."/>
            <person name="Smith M.E."/>
        </authorList>
    </citation>
    <scope>NUCLEOTIDE SEQUENCE</scope>
    <source>
        <strain evidence="3">BCRC 34381</strain>
    </source>
</reference>
<feature type="transmembrane region" description="Helical" evidence="2">
    <location>
        <begin position="424"/>
        <end position="442"/>
    </location>
</feature>
<evidence type="ECO:0000313" key="4">
    <source>
        <dbReference type="Proteomes" id="UP001143981"/>
    </source>
</evidence>
<comment type="caution">
    <text evidence="3">The sequence shown here is derived from an EMBL/GenBank/DDBJ whole genome shotgun (WGS) entry which is preliminary data.</text>
</comment>
<name>A0A9W7YG14_9FUNG</name>
<feature type="transmembrane region" description="Helical" evidence="2">
    <location>
        <begin position="320"/>
        <end position="344"/>
    </location>
</feature>
<evidence type="ECO:0000256" key="2">
    <source>
        <dbReference type="SAM" id="Phobius"/>
    </source>
</evidence>
<feature type="region of interest" description="Disordered" evidence="1">
    <location>
        <begin position="118"/>
        <end position="152"/>
    </location>
</feature>
<evidence type="ECO:0000313" key="3">
    <source>
        <dbReference type="EMBL" id="KAJ1734599.1"/>
    </source>
</evidence>
<proteinExistence type="predicted"/>
<dbReference type="GO" id="GO:0006915">
    <property type="term" value="P:apoptotic process"/>
    <property type="evidence" value="ECO:0007669"/>
    <property type="project" value="InterPro"/>
</dbReference>
<feature type="region of interest" description="Disordered" evidence="1">
    <location>
        <begin position="661"/>
        <end position="718"/>
    </location>
</feature>
<feature type="compositionally biased region" description="Basic and acidic residues" evidence="1">
    <location>
        <begin position="50"/>
        <end position="59"/>
    </location>
</feature>
<feature type="compositionally biased region" description="Gly residues" evidence="1">
    <location>
        <begin position="90"/>
        <end position="99"/>
    </location>
</feature>
<keyword evidence="4" id="KW-1185">Reference proteome</keyword>
<dbReference type="EMBL" id="JANBOI010000066">
    <property type="protein sequence ID" value="KAJ1734599.1"/>
    <property type="molecule type" value="Genomic_DNA"/>
</dbReference>
<accession>A0A9W7YG14</accession>
<dbReference type="Proteomes" id="UP001143981">
    <property type="component" value="Unassembled WGS sequence"/>
</dbReference>
<dbReference type="InterPro" id="IPR037847">
    <property type="entry name" value="GRAMDC4"/>
</dbReference>
<dbReference type="PANTHER" id="PTHR37402:SF1">
    <property type="entry name" value="GRAM DOMAIN-CONTAINING PROTEIN 4"/>
    <property type="match status" value="1"/>
</dbReference>
<sequence length="980" mass="106958">MEQADAALPRQPGDSTARRTHHRRHSSGSVKDVLEGLFRRSSQSSLKPVSQEHSRRASGDEESPESRATGIKEEPQRAAFMLSDDSDGACGSGDEGGGRSTRQPVLKPAATFTSQYMSEPAPGMWTHGAQDGPAAAPESASDGPPRPNMPLEPEEQVVHSLPWVFDQLRMGERPFSTLFSNQIGYANVSGCNEPDAASQKANKTRMRKQAFGVLKGQVSEARVGIQKDAPLPDIADYRRPDGTANYIGYACDLAQHYADTQLSYKVDFRHSVTDPCKLDRVLTTLHRLVGVSAPYQRFLVWLLELARWDKPRVSLWWCAAYFFLLYHDMIALCLCLAPAFIVIYHRLRPSQAYDWLGFERPETSLIPAKAFQDAASGTLAKGLIANHMWGMWNDTLGSHAHFMLSDLADWMERMKNCATWKRPWASRVMVVVLACMGLASYLLPAAVFQKLLGAVAGVQFFFLTPLQLRHPRYRRMMWIIELLLWHCPSDVELAVEMLYNPASQRARGAPEALAQSDGPQPPFHAQLWAGIRVLAADMTYALNPLAKERGLPVMILQTASSATLDLMNNDVADELGLSNVITMGKQLGKSVLRDSDTAASGDDQYTGLGGADGTPLMSVMCESEEREWAQSRGLPVRRAPRPVSINSFGTLDADCIISPPADMRELGLDPESPVADMAQDGQPGDGPNTPHTLGAESPPKGGDDGGGGDDGSGAPYERKGSLSAWAKGITSHLRGRKKSSQGGGDGSRRSSNVPDMAPSKPTMQRSGAMSLAATEGGRKHRARHSMDDAYNMIAEYQDVARELGLQPRKTKDSGNASDTSQSAGSDTTDTPPTPADDRQHGPTGSSAPHITRTSSLELTHEANKLNSLRSKDARTTGDGFDHNSLFAFRCIHQGRYGTLFVTPEQFVFRRSRMMGGRRSSVACYRLSTVVAIRKSVTGIGKSHGVQMLLSNGRVCSFHGLSKRDDVFGFLLVRCGSSHIY</sequence>
<feature type="region of interest" description="Disordered" evidence="1">
    <location>
        <begin position="591"/>
        <end position="612"/>
    </location>
</feature>
<dbReference type="OrthoDB" id="1708389at2759"/>
<feature type="compositionally biased region" description="Polar residues" evidence="1">
    <location>
        <begin position="813"/>
        <end position="825"/>
    </location>
</feature>
<protein>
    <recommendedName>
        <fullName evidence="5">GRAM domain-containing protein</fullName>
    </recommendedName>
</protein>
<feature type="region of interest" description="Disordered" evidence="1">
    <location>
        <begin position="731"/>
        <end position="783"/>
    </location>
</feature>
<keyword evidence="2" id="KW-0812">Transmembrane</keyword>
<feature type="region of interest" description="Disordered" evidence="1">
    <location>
        <begin position="1"/>
        <end position="105"/>
    </location>
</feature>
<feature type="compositionally biased region" description="Polar residues" evidence="1">
    <location>
        <begin position="842"/>
        <end position="855"/>
    </location>
</feature>
<dbReference type="AlphaFoldDB" id="A0A9W7YG14"/>
<keyword evidence="2" id="KW-1133">Transmembrane helix</keyword>
<gene>
    <name evidence="3" type="ORF">LPJ61_000981</name>
</gene>
<feature type="region of interest" description="Disordered" evidence="1">
    <location>
        <begin position="806"/>
        <end position="855"/>
    </location>
</feature>
<organism evidence="3 4">
    <name type="scientific">Coemansia biformis</name>
    <dbReference type="NCBI Taxonomy" id="1286918"/>
    <lineage>
        <taxon>Eukaryota</taxon>
        <taxon>Fungi</taxon>
        <taxon>Fungi incertae sedis</taxon>
        <taxon>Zoopagomycota</taxon>
        <taxon>Kickxellomycotina</taxon>
        <taxon>Kickxellomycetes</taxon>
        <taxon>Kickxellales</taxon>
        <taxon>Kickxellaceae</taxon>
        <taxon>Coemansia</taxon>
    </lineage>
</organism>
<dbReference type="PANTHER" id="PTHR37402">
    <property type="entry name" value="GRAM DOMAIN-CONTAINING PROTEIN 4"/>
    <property type="match status" value="1"/>
</dbReference>
<keyword evidence="2" id="KW-0472">Membrane</keyword>